<accession>A0A815VAW9</accession>
<dbReference type="Proteomes" id="UP000663834">
    <property type="component" value="Unassembled WGS sequence"/>
</dbReference>
<evidence type="ECO:0000313" key="3">
    <source>
        <dbReference type="EMBL" id="CAF3882080.1"/>
    </source>
</evidence>
<sequence>MMSIIHEPLYRNLFDHDEEKCAWCVLRYSEFIEAYSSGILLFHNLAPLLANLFSAGYIIFQEALLRAQVVNCLTYNQLLRLQLKEHKQIVISPLVLLVLSLPRVIISFLSECVKASRNLWRCLSNYFISFIPFAAIFVVFVLSSKFYKGLFKGSLKRWRKSVSSDIKLVTVSELK</sequence>
<keyword evidence="1" id="KW-0812">Transmembrane</keyword>
<feature type="transmembrane region" description="Helical" evidence="1">
    <location>
        <begin position="89"/>
        <end position="106"/>
    </location>
</feature>
<dbReference type="Proteomes" id="UP000681720">
    <property type="component" value="Unassembled WGS sequence"/>
</dbReference>
<evidence type="ECO:0000313" key="2">
    <source>
        <dbReference type="EMBL" id="CAF1530085.1"/>
    </source>
</evidence>
<gene>
    <name evidence="3" type="ORF">BYL167_LOCUS7501</name>
    <name evidence="4" type="ORF">GIL414_LOCUS7561</name>
    <name evidence="2" type="ORF">KQP761_LOCUS16235</name>
    <name evidence="5" type="ORF">SMN809_LOCUS15510</name>
</gene>
<organism evidence="2 6">
    <name type="scientific">Rotaria magnacalcarata</name>
    <dbReference type="NCBI Taxonomy" id="392030"/>
    <lineage>
        <taxon>Eukaryota</taxon>
        <taxon>Metazoa</taxon>
        <taxon>Spiralia</taxon>
        <taxon>Gnathifera</taxon>
        <taxon>Rotifera</taxon>
        <taxon>Eurotatoria</taxon>
        <taxon>Bdelloidea</taxon>
        <taxon>Philodinida</taxon>
        <taxon>Philodinidae</taxon>
        <taxon>Rotaria</taxon>
    </lineage>
</organism>
<keyword evidence="1" id="KW-0472">Membrane</keyword>
<protein>
    <submittedName>
        <fullName evidence="2">Uncharacterized protein</fullName>
    </submittedName>
</protein>
<name>A0A815VAW9_9BILA</name>
<feature type="transmembrane region" description="Helical" evidence="1">
    <location>
        <begin position="126"/>
        <end position="147"/>
    </location>
</feature>
<evidence type="ECO:0000313" key="4">
    <source>
        <dbReference type="EMBL" id="CAF3920800.1"/>
    </source>
</evidence>
<comment type="caution">
    <text evidence="2">The sequence shown here is derived from an EMBL/GenBank/DDBJ whole genome shotgun (WGS) entry which is preliminary data.</text>
</comment>
<evidence type="ECO:0000313" key="5">
    <source>
        <dbReference type="EMBL" id="CAF4066808.1"/>
    </source>
</evidence>
<reference evidence="2" key="1">
    <citation type="submission" date="2021-02" db="EMBL/GenBank/DDBJ databases">
        <authorList>
            <person name="Nowell W R."/>
        </authorList>
    </citation>
    <scope>NUCLEOTIDE SEQUENCE</scope>
</reference>
<dbReference type="EMBL" id="CAJNOW010008152">
    <property type="protein sequence ID" value="CAF1530085.1"/>
    <property type="molecule type" value="Genomic_DNA"/>
</dbReference>
<feature type="transmembrane region" description="Helical" evidence="1">
    <location>
        <begin position="39"/>
        <end position="60"/>
    </location>
</feature>
<dbReference type="EMBL" id="CAJOBJ010002325">
    <property type="protein sequence ID" value="CAF3920800.1"/>
    <property type="molecule type" value="Genomic_DNA"/>
</dbReference>
<proteinExistence type="predicted"/>
<evidence type="ECO:0000256" key="1">
    <source>
        <dbReference type="SAM" id="Phobius"/>
    </source>
</evidence>
<evidence type="ECO:0000313" key="6">
    <source>
        <dbReference type="Proteomes" id="UP000663834"/>
    </source>
</evidence>
<dbReference type="EMBL" id="CAJOBI010006696">
    <property type="protein sequence ID" value="CAF4066808.1"/>
    <property type="molecule type" value="Genomic_DNA"/>
</dbReference>
<dbReference type="Proteomes" id="UP000681967">
    <property type="component" value="Unassembled WGS sequence"/>
</dbReference>
<keyword evidence="1" id="KW-1133">Transmembrane helix</keyword>
<dbReference type="AlphaFoldDB" id="A0A815VAW9"/>
<dbReference type="Proteomes" id="UP000676336">
    <property type="component" value="Unassembled WGS sequence"/>
</dbReference>
<dbReference type="EMBL" id="CAJOBH010001953">
    <property type="protein sequence ID" value="CAF3882080.1"/>
    <property type="molecule type" value="Genomic_DNA"/>
</dbReference>